<dbReference type="RefSeq" id="WP_052232896.1">
    <property type="nucleotide sequence ID" value="NZ_JANKBY010000206.1"/>
</dbReference>
<dbReference type="SUPFAM" id="SSF49265">
    <property type="entry name" value="Fibronectin type III"/>
    <property type="match status" value="2"/>
</dbReference>
<evidence type="ECO:0000259" key="3">
    <source>
        <dbReference type="PROSITE" id="PS50853"/>
    </source>
</evidence>
<dbReference type="InterPro" id="IPR017853">
    <property type="entry name" value="GH"/>
</dbReference>
<dbReference type="EMBL" id="JANKBY010000206">
    <property type="protein sequence ID" value="MCR1823883.1"/>
    <property type="molecule type" value="Genomic_DNA"/>
</dbReference>
<feature type="signal peptide" evidence="2">
    <location>
        <begin position="1"/>
        <end position="18"/>
    </location>
</feature>
<dbReference type="SMART" id="SM00060">
    <property type="entry name" value="FN3"/>
    <property type="match status" value="3"/>
</dbReference>
<dbReference type="Pfam" id="PF01183">
    <property type="entry name" value="Glyco_hydro_25"/>
    <property type="match status" value="1"/>
</dbReference>
<dbReference type="Gene3D" id="3.20.20.80">
    <property type="entry name" value="Glycosidases"/>
    <property type="match status" value="1"/>
</dbReference>
<dbReference type="InterPro" id="IPR003961">
    <property type="entry name" value="FN3_dom"/>
</dbReference>
<comment type="caution">
    <text evidence="5">The sequence shown here is derived from an EMBL/GenBank/DDBJ whole genome shotgun (WGS) entry which is preliminary data.</text>
</comment>
<evidence type="ECO:0000313" key="6">
    <source>
        <dbReference type="Proteomes" id="UP001140817"/>
    </source>
</evidence>
<dbReference type="InterPro" id="IPR002053">
    <property type="entry name" value="Glyco_hydro_25"/>
</dbReference>
<dbReference type="InterPro" id="IPR036116">
    <property type="entry name" value="FN3_sf"/>
</dbReference>
<gene>
    <name evidence="5" type="ORF">NSA58_13905</name>
</gene>
<dbReference type="Gene3D" id="2.30.30.40">
    <property type="entry name" value="SH3 Domains"/>
    <property type="match status" value="1"/>
</dbReference>
<dbReference type="PANTHER" id="PTHR34135">
    <property type="entry name" value="LYSOZYME"/>
    <property type="match status" value="1"/>
</dbReference>
<dbReference type="InterPro" id="IPR013783">
    <property type="entry name" value="Ig-like_fold"/>
</dbReference>
<dbReference type="Proteomes" id="UP001140817">
    <property type="component" value="Unassembled WGS sequence"/>
</dbReference>
<dbReference type="GO" id="GO:0003796">
    <property type="term" value="F:lysozyme activity"/>
    <property type="evidence" value="ECO:0007669"/>
    <property type="project" value="InterPro"/>
</dbReference>
<dbReference type="SUPFAM" id="SSF51445">
    <property type="entry name" value="(Trans)glycosidases"/>
    <property type="match status" value="1"/>
</dbReference>
<keyword evidence="2" id="KW-0732">Signal</keyword>
<dbReference type="GO" id="GO:0016052">
    <property type="term" value="P:carbohydrate catabolic process"/>
    <property type="evidence" value="ECO:0007669"/>
    <property type="project" value="TreeGrafter"/>
</dbReference>
<feature type="domain" description="Fibronectin type-III" evidence="3">
    <location>
        <begin position="619"/>
        <end position="713"/>
    </location>
</feature>
<feature type="chain" id="PRO_5040865688" evidence="2">
    <location>
        <begin position="19"/>
        <end position="803"/>
    </location>
</feature>
<evidence type="ECO:0000256" key="2">
    <source>
        <dbReference type="SAM" id="SignalP"/>
    </source>
</evidence>
<dbReference type="PROSITE" id="PS50853">
    <property type="entry name" value="FN3"/>
    <property type="match status" value="3"/>
</dbReference>
<dbReference type="GO" id="GO:0009253">
    <property type="term" value="P:peptidoglycan catabolic process"/>
    <property type="evidence" value="ECO:0007669"/>
    <property type="project" value="InterPro"/>
</dbReference>
<dbReference type="Pfam" id="PF00041">
    <property type="entry name" value="fn3"/>
    <property type="match status" value="3"/>
</dbReference>
<keyword evidence="6" id="KW-1185">Reference proteome</keyword>
<dbReference type="PANTHER" id="PTHR34135:SF2">
    <property type="entry name" value="LYSOZYME"/>
    <property type="match status" value="1"/>
</dbReference>
<feature type="domain" description="Fibronectin type-III" evidence="3">
    <location>
        <begin position="524"/>
        <end position="618"/>
    </location>
</feature>
<evidence type="ECO:0000259" key="4">
    <source>
        <dbReference type="PROSITE" id="PS51781"/>
    </source>
</evidence>
<name>A0A9X2MD00_9FIRM</name>
<feature type="domain" description="Fibronectin type-III" evidence="3">
    <location>
        <begin position="714"/>
        <end position="803"/>
    </location>
</feature>
<accession>A0A9X2MD00</accession>
<reference evidence="5" key="1">
    <citation type="submission" date="2022-07" db="EMBL/GenBank/DDBJ databases">
        <title>Enhanced cultured diversity of the mouse gut microbiota enables custom-made synthetic communities.</title>
        <authorList>
            <person name="Afrizal A."/>
        </authorList>
    </citation>
    <scope>NUCLEOTIDE SEQUENCE</scope>
    <source>
        <strain evidence="5">DSM 29186</strain>
    </source>
</reference>
<organism evidence="5 6">
    <name type="scientific">Terrisporobacter muris</name>
    <dbReference type="NCBI Taxonomy" id="2963284"/>
    <lineage>
        <taxon>Bacteria</taxon>
        <taxon>Bacillati</taxon>
        <taxon>Bacillota</taxon>
        <taxon>Clostridia</taxon>
        <taxon>Peptostreptococcales</taxon>
        <taxon>Peptostreptococcaceae</taxon>
        <taxon>Terrisporobacter</taxon>
    </lineage>
</organism>
<dbReference type="AlphaFoldDB" id="A0A9X2MD00"/>
<feature type="domain" description="SH3b" evidence="4">
    <location>
        <begin position="92"/>
        <end position="154"/>
    </location>
</feature>
<dbReference type="CDD" id="cd06414">
    <property type="entry name" value="GH25_LytC-like"/>
    <property type="match status" value="1"/>
</dbReference>
<protein>
    <submittedName>
        <fullName evidence="5">Fibronectin type III domain-containing protein</fullName>
    </submittedName>
</protein>
<dbReference type="PROSITE" id="PS51781">
    <property type="entry name" value="SH3B"/>
    <property type="match status" value="1"/>
</dbReference>
<dbReference type="Pfam" id="PF08239">
    <property type="entry name" value="SH3_3"/>
    <property type="match status" value="1"/>
</dbReference>
<dbReference type="GO" id="GO:0016998">
    <property type="term" value="P:cell wall macromolecule catabolic process"/>
    <property type="evidence" value="ECO:0007669"/>
    <property type="project" value="InterPro"/>
</dbReference>
<sequence>MKKITRSFLAVSLSTAMIFQNMVLVSNCEEINTTISEDTYISSKSIDNQDSTIQPDPEVNPHRSMGDVLSTYSLQSELPDLETKTLTKASSIGFGKVTANKLNVRSGPSTSYSIVGTLNNGENVEILGRDNNWYKISYDNLTGYVSASYITLSPIEKGIDVSKWNGTIDWKKVKADGIDYVIIRGGFGNATVDPQFESYIQGASDAGLKIGVYWFSYATSVTKAKEEAAKCLETIAPYRDKITYPVFYDFEYDSVDYAKKLGITITKDLSSKMADEFLTAIKNAGYITGIYTNKDFGDKYFYEDMLFANNLWIAQYSSACTYNRPYMMWQYTDKGTINGIGTSSEPAYFDMNYTYLKPTNNQTSSNKIDLSSSSVSEISSKTYTGSAIEPSFTVTLNNKILKENEDYTVTYSNNISIGTAKILIKGIGNYVGEKTITFKIVAPTTSKINLSSASVSEISSKSYTGSAIKPSVTVKVNGKTLSLNKDYTVTYSNNISVGTAKILIKGTGNYTGEKTITFKIIPKKISKVSLSKKTTNSLTLSWNKLDDVTGYKIYKYDSKSEDYEYLKTIKGASTTSFTDSNLTDATVYKYKVRGYKTVDGNAYNGFISNSFAESTKVKTVSNLNLKTRNATSLELSWDKVKNADGYRIYRLDTNTDTYKLVKTINNNTTTSYKHSNLVSATNYYYKVKAFKYLNGSNRYSDYSSRLKATTRPLQPSVILNSTKSKSIKVSWTNISKRATGYEVRMSTSKNGTFNSIGTTTNTSFTKVNLTKGKTYYFKIRAYRIVDGQKIYSLYSGIESIKCK</sequence>
<dbReference type="SMART" id="SM00287">
    <property type="entry name" value="SH3b"/>
    <property type="match status" value="1"/>
</dbReference>
<dbReference type="Gene3D" id="2.60.40.10">
    <property type="entry name" value="Immunoglobulins"/>
    <property type="match status" value="3"/>
</dbReference>
<evidence type="ECO:0000313" key="5">
    <source>
        <dbReference type="EMBL" id="MCR1823883.1"/>
    </source>
</evidence>
<dbReference type="InterPro" id="IPR003646">
    <property type="entry name" value="SH3-like_bac-type"/>
</dbReference>
<comment type="similarity">
    <text evidence="1">Belongs to the glycosyl hydrolase 25 family.</text>
</comment>
<dbReference type="CDD" id="cd00063">
    <property type="entry name" value="FN3"/>
    <property type="match status" value="3"/>
</dbReference>
<proteinExistence type="inferred from homology"/>
<dbReference type="PROSITE" id="PS51904">
    <property type="entry name" value="GLYCOSYL_HYDROL_F25_2"/>
    <property type="match status" value="1"/>
</dbReference>
<evidence type="ECO:0000256" key="1">
    <source>
        <dbReference type="ARBA" id="ARBA00010646"/>
    </source>
</evidence>